<evidence type="ECO:0000256" key="1">
    <source>
        <dbReference type="ARBA" id="ARBA00006625"/>
    </source>
</evidence>
<gene>
    <name evidence="4" type="ORF">VQ7734_04686</name>
</gene>
<dbReference type="PANTHER" id="PTHR35527">
    <property type="entry name" value="CHOLOYLGLYCINE HYDROLASE"/>
    <property type="match status" value="1"/>
</dbReference>
<accession>A0A1M7Z204</accession>
<protein>
    <submittedName>
        <fullName evidence="4">Penicillin acylase</fullName>
        <ecNumber evidence="4">3.5.1.11</ecNumber>
    </submittedName>
</protein>
<dbReference type="EMBL" id="FRFG01000084">
    <property type="protein sequence ID" value="SHO58911.1"/>
    <property type="molecule type" value="Genomic_DNA"/>
</dbReference>
<dbReference type="Proteomes" id="UP000184600">
    <property type="component" value="Unassembled WGS sequence"/>
</dbReference>
<evidence type="ECO:0000256" key="2">
    <source>
        <dbReference type="ARBA" id="ARBA00022801"/>
    </source>
</evidence>
<evidence type="ECO:0000259" key="3">
    <source>
        <dbReference type="Pfam" id="PF02275"/>
    </source>
</evidence>
<name>A0A1M7Z204_9VIBR</name>
<dbReference type="Gene3D" id="3.60.60.10">
    <property type="entry name" value="Penicillin V Acylase, Chain A"/>
    <property type="match status" value="1"/>
</dbReference>
<dbReference type="OrthoDB" id="1265391at2"/>
<dbReference type="PANTHER" id="PTHR35527:SF2">
    <property type="entry name" value="HYDROLASE"/>
    <property type="match status" value="1"/>
</dbReference>
<evidence type="ECO:0000313" key="4">
    <source>
        <dbReference type="EMBL" id="SHO58911.1"/>
    </source>
</evidence>
<sequence length="420" mass="46613">MCTNMTLKAADGSVIVARSMENAAPMDSEVFFRARETVYHQDIDQIDTWLKMLNHLAHANPDSEPTVALRDRRLLSWQGQYAFVGITVLESGVASHGMNEKGLVTGTMTLTVSEYHAYEEINNNLVYLYLTNFLLSNCATCQDVIDGFEQGFQIRIPGEEGTQETRISVINPFENLDSGFYCHFPVNDAKGNALVIEYIDGQLQIHDNTGIGVLTNAPDFQWQVTNLSNYTHVQPVNIQGIDSLINTPQSHRYAPSSGGVRPDHALKYRGIVRNPLAHMKGDLNVQGTGFVGMPGSSTPADRFVRAHKMATYAYQPETAEQAVVTASHLLNTVDIPLGTSREWIQSDESNNSSDYTQWVTISDTAGLKYYIRGYDSPLMYSIDLNDFKDDSPNTLNQYQLSIPGFNVSPETIAIPLRKGA</sequence>
<dbReference type="EC" id="3.5.1.11" evidence="4"/>
<keyword evidence="5" id="KW-1185">Reference proteome</keyword>
<dbReference type="STRING" id="1117707.VQ7734_04686"/>
<reference evidence="5" key="1">
    <citation type="submission" date="2016-12" db="EMBL/GenBank/DDBJ databases">
        <authorList>
            <person name="Rodrigo-Torres L."/>
            <person name="Arahal R.D."/>
            <person name="Lucena T."/>
        </authorList>
    </citation>
    <scope>NUCLEOTIDE SEQUENCE [LARGE SCALE GENOMIC DNA]</scope>
</reference>
<dbReference type="InterPro" id="IPR029132">
    <property type="entry name" value="CBAH/NAAA_C"/>
</dbReference>
<dbReference type="RefSeq" id="WP_073586352.1">
    <property type="nucleotide sequence ID" value="NZ_AP024897.1"/>
</dbReference>
<keyword evidence="2 4" id="KW-0378">Hydrolase</keyword>
<organism evidence="4 5">
    <name type="scientific">Vibrio quintilis</name>
    <dbReference type="NCBI Taxonomy" id="1117707"/>
    <lineage>
        <taxon>Bacteria</taxon>
        <taxon>Pseudomonadati</taxon>
        <taxon>Pseudomonadota</taxon>
        <taxon>Gammaproteobacteria</taxon>
        <taxon>Vibrionales</taxon>
        <taxon>Vibrionaceae</taxon>
        <taxon>Vibrio</taxon>
    </lineage>
</organism>
<dbReference type="GO" id="GO:0008953">
    <property type="term" value="F:penicillin amidase activity"/>
    <property type="evidence" value="ECO:0007669"/>
    <property type="project" value="UniProtKB-EC"/>
</dbReference>
<dbReference type="Pfam" id="PF02275">
    <property type="entry name" value="CBAH"/>
    <property type="match status" value="2"/>
</dbReference>
<feature type="domain" description="Choloylglycine hydrolase/NAAA C-terminal" evidence="3">
    <location>
        <begin position="268"/>
        <end position="391"/>
    </location>
</feature>
<dbReference type="InterPro" id="IPR052193">
    <property type="entry name" value="Peptidase_C59"/>
</dbReference>
<dbReference type="SUPFAM" id="SSF56235">
    <property type="entry name" value="N-terminal nucleophile aminohydrolases (Ntn hydrolases)"/>
    <property type="match status" value="2"/>
</dbReference>
<evidence type="ECO:0000313" key="5">
    <source>
        <dbReference type="Proteomes" id="UP000184600"/>
    </source>
</evidence>
<dbReference type="InterPro" id="IPR029055">
    <property type="entry name" value="Ntn_hydrolases_N"/>
</dbReference>
<dbReference type="AlphaFoldDB" id="A0A1M7Z204"/>
<feature type="domain" description="Choloylglycine hydrolase/NAAA C-terminal" evidence="3">
    <location>
        <begin position="2"/>
        <end position="239"/>
    </location>
</feature>
<comment type="similarity">
    <text evidence="1">Belongs to the peptidase C59 family.</text>
</comment>
<proteinExistence type="inferred from homology"/>